<feature type="domain" description="B30.2/SPRY" evidence="2">
    <location>
        <begin position="1"/>
        <end position="87"/>
    </location>
</feature>
<evidence type="ECO:0000313" key="6">
    <source>
        <dbReference type="Proteomes" id="UP000009046"/>
    </source>
</evidence>
<dbReference type="EMBL" id="AAZO01007619">
    <property type="status" value="NOT_ANNOTATED_CDS"/>
    <property type="molecule type" value="Genomic_DNA"/>
</dbReference>
<organism>
    <name type="scientific">Pediculus humanus subsp. corporis</name>
    <name type="common">Body louse</name>
    <dbReference type="NCBI Taxonomy" id="121224"/>
    <lineage>
        <taxon>Eukaryota</taxon>
        <taxon>Metazoa</taxon>
        <taxon>Ecdysozoa</taxon>
        <taxon>Arthropoda</taxon>
        <taxon>Hexapoda</taxon>
        <taxon>Insecta</taxon>
        <taxon>Pterygota</taxon>
        <taxon>Neoptera</taxon>
        <taxon>Paraneoptera</taxon>
        <taxon>Psocodea</taxon>
        <taxon>Troctomorpha</taxon>
        <taxon>Phthiraptera</taxon>
        <taxon>Anoplura</taxon>
        <taxon>Pediculidae</taxon>
        <taxon>Pediculus</taxon>
    </lineage>
</organism>
<dbReference type="EnsemblMetazoa" id="PHUM618260-RA">
    <property type="protein sequence ID" value="PHUM618260-PA"/>
    <property type="gene ID" value="PHUM618260"/>
</dbReference>
<dbReference type="HOGENOM" id="CLU_1791741_0_0_1"/>
<dbReference type="VEuPathDB" id="VectorBase:PHUM618260"/>
<dbReference type="CTD" id="8239918"/>
<evidence type="ECO:0000313" key="4">
    <source>
        <dbReference type="EMBL" id="EEB20512.1"/>
    </source>
</evidence>
<evidence type="ECO:0000313" key="5">
    <source>
        <dbReference type="EnsemblMetazoa" id="PHUM618260-PA"/>
    </source>
</evidence>
<dbReference type="InterPro" id="IPR003877">
    <property type="entry name" value="SPRY_dom"/>
</dbReference>
<dbReference type="InterPro" id="IPR001870">
    <property type="entry name" value="B30.2/SPRY"/>
</dbReference>
<dbReference type="Proteomes" id="UP000009046">
    <property type="component" value="Unassembled WGS sequence"/>
</dbReference>
<dbReference type="SUPFAM" id="SSF49899">
    <property type="entry name" value="Concanavalin A-like lectins/glucanases"/>
    <property type="match status" value="1"/>
</dbReference>
<dbReference type="InterPro" id="IPR001496">
    <property type="entry name" value="SOCS_box"/>
</dbReference>
<dbReference type="InterPro" id="IPR013320">
    <property type="entry name" value="ConA-like_dom_sf"/>
</dbReference>
<dbReference type="PROSITE" id="PS50225">
    <property type="entry name" value="SOCS"/>
    <property type="match status" value="1"/>
</dbReference>
<evidence type="ECO:0000259" key="2">
    <source>
        <dbReference type="PROSITE" id="PS50188"/>
    </source>
</evidence>
<dbReference type="PROSITE" id="PS50188">
    <property type="entry name" value="B302_SPRY"/>
    <property type="match status" value="1"/>
</dbReference>
<dbReference type="EMBL" id="DS235947">
    <property type="protein sequence ID" value="EEB20512.1"/>
    <property type="molecule type" value="Genomic_DNA"/>
</dbReference>
<reference evidence="4" key="1">
    <citation type="submission" date="2007-04" db="EMBL/GenBank/DDBJ databases">
        <title>Annotation of Pediculus humanus corporis strain USDA.</title>
        <authorList>
            <person name="Kirkness E."/>
            <person name="Hannick L."/>
            <person name="Hass B."/>
            <person name="Bruggner R."/>
            <person name="Lawson D."/>
            <person name="Bidwell S."/>
            <person name="Joardar V."/>
            <person name="Caler E."/>
            <person name="Walenz B."/>
            <person name="Inman J."/>
            <person name="Schobel S."/>
            <person name="Galinsky K."/>
            <person name="Amedeo P."/>
            <person name="Strausberg R."/>
        </authorList>
    </citation>
    <scope>NUCLEOTIDE SEQUENCE</scope>
    <source>
        <strain evidence="4">USDA</strain>
    </source>
</reference>
<dbReference type="PANTHER" id="PTHR12245:SF12">
    <property type="entry name" value="SPRY DOMAIN-CONTAINING SOCS BOX PROTEIN 3"/>
    <property type="match status" value="1"/>
</dbReference>
<proteinExistence type="inferred from homology"/>
<gene>
    <name evidence="5" type="primary">8239918</name>
    <name evidence="4" type="ORF">Phum_PHUM618260</name>
</gene>
<name>E0W4F6_PEDHC</name>
<comment type="similarity">
    <text evidence="1">Belongs to the SPSB family.</text>
</comment>
<reference evidence="4" key="2">
    <citation type="submission" date="2007-04" db="EMBL/GenBank/DDBJ databases">
        <title>The genome of the human body louse.</title>
        <authorList>
            <consortium name="The Human Body Louse Genome Consortium"/>
            <person name="Kirkness E."/>
            <person name="Walenz B."/>
            <person name="Hass B."/>
            <person name="Bruggner R."/>
            <person name="Strausberg R."/>
        </authorList>
    </citation>
    <scope>NUCLEOTIDE SEQUENCE</scope>
    <source>
        <strain evidence="4">USDA</strain>
    </source>
</reference>
<sequence length="145" mass="16696">GWGLSHKGLLWHGGKWSPFTKPFRENEPTTIGILFDGVAGTLTYYKDGQNLGVAFRGLHKCTEPLYPFVCSTAAKTEMILNEQRREFVNLQDRCRNIIVKRVKSIELLENLHLPQKIFEYLAEALMTDDSKLFQPFHQLNRVSVM</sequence>
<dbReference type="Pfam" id="PF00622">
    <property type="entry name" value="SPRY"/>
    <property type="match status" value="1"/>
</dbReference>
<dbReference type="STRING" id="121224.E0W4F6"/>
<accession>E0W4F6</accession>
<dbReference type="PANTHER" id="PTHR12245">
    <property type="entry name" value="SPRY DOMAIN CONTAINING SOCS BOX PROTEIN"/>
    <property type="match status" value="1"/>
</dbReference>
<dbReference type="AlphaFoldDB" id="E0W4F6"/>
<feature type="non-terminal residue" evidence="4">
    <location>
        <position position="1"/>
    </location>
</feature>
<dbReference type="RefSeq" id="XP_002433250.1">
    <property type="nucleotide sequence ID" value="XM_002433205.1"/>
</dbReference>
<keyword evidence="6" id="KW-1185">Reference proteome</keyword>
<dbReference type="InterPro" id="IPR043136">
    <property type="entry name" value="B30.2/SPRY_sf"/>
</dbReference>
<dbReference type="InterPro" id="IPR050672">
    <property type="entry name" value="FBXO45-Fsn/SPSB_families"/>
</dbReference>
<evidence type="ECO:0000256" key="1">
    <source>
        <dbReference type="ARBA" id="ARBA00010910"/>
    </source>
</evidence>
<protein>
    <submittedName>
        <fullName evidence="4">SPRY domain-containing SOCS box protein, putative</fullName>
    </submittedName>
</protein>
<dbReference type="Gene3D" id="2.60.120.920">
    <property type="match status" value="1"/>
</dbReference>
<dbReference type="OrthoDB" id="5951542at2759"/>
<dbReference type="GeneID" id="8239918"/>
<feature type="domain" description="SOCS box" evidence="3">
    <location>
        <begin position="80"/>
        <end position="127"/>
    </location>
</feature>
<dbReference type="GO" id="GO:0043161">
    <property type="term" value="P:proteasome-mediated ubiquitin-dependent protein catabolic process"/>
    <property type="evidence" value="ECO:0007669"/>
    <property type="project" value="TreeGrafter"/>
</dbReference>
<dbReference type="eggNOG" id="KOG3953">
    <property type="taxonomic scope" value="Eukaryota"/>
</dbReference>
<evidence type="ECO:0000259" key="3">
    <source>
        <dbReference type="PROSITE" id="PS50225"/>
    </source>
</evidence>
<dbReference type="InParanoid" id="E0W4F6"/>
<reference evidence="5" key="3">
    <citation type="submission" date="2021-02" db="UniProtKB">
        <authorList>
            <consortium name="EnsemblMetazoa"/>
        </authorList>
    </citation>
    <scope>IDENTIFICATION</scope>
    <source>
        <strain evidence="5">USDA</strain>
    </source>
</reference>
<dbReference type="KEGG" id="phu:Phum_PHUM618260"/>
<dbReference type="GO" id="GO:0019005">
    <property type="term" value="C:SCF ubiquitin ligase complex"/>
    <property type="evidence" value="ECO:0007669"/>
    <property type="project" value="TreeGrafter"/>
</dbReference>